<keyword evidence="3" id="KW-0966">Cell projection</keyword>
<dbReference type="CDD" id="cd17470">
    <property type="entry name" value="T3SS_Flik_C"/>
    <property type="match status" value="1"/>
</dbReference>
<feature type="compositionally biased region" description="Basic and acidic residues" evidence="1">
    <location>
        <begin position="38"/>
        <end position="66"/>
    </location>
</feature>
<keyword evidence="4" id="KW-1185">Reference proteome</keyword>
<feature type="compositionally biased region" description="Polar residues" evidence="1">
    <location>
        <begin position="295"/>
        <end position="310"/>
    </location>
</feature>
<dbReference type="EMBL" id="RJUK01000001">
    <property type="protein sequence ID" value="ROQ19950.1"/>
    <property type="molecule type" value="Genomic_DNA"/>
</dbReference>
<protein>
    <submittedName>
        <fullName evidence="3">Flagellar hook-length control protein FliK</fullName>
    </submittedName>
</protein>
<dbReference type="InterPro" id="IPR052563">
    <property type="entry name" value="FliK"/>
</dbReference>
<feature type="compositionally biased region" description="Polar residues" evidence="1">
    <location>
        <begin position="1"/>
        <end position="18"/>
    </location>
</feature>
<feature type="region of interest" description="Disordered" evidence="1">
    <location>
        <begin position="429"/>
        <end position="474"/>
    </location>
</feature>
<feature type="domain" description="Flagellar hook-length control protein-like C-terminal" evidence="2">
    <location>
        <begin position="353"/>
        <end position="435"/>
    </location>
</feature>
<evidence type="ECO:0000256" key="1">
    <source>
        <dbReference type="SAM" id="MobiDB-lite"/>
    </source>
</evidence>
<dbReference type="Proteomes" id="UP000273643">
    <property type="component" value="Unassembled WGS sequence"/>
</dbReference>
<evidence type="ECO:0000313" key="4">
    <source>
        <dbReference type="Proteomes" id="UP000273643"/>
    </source>
</evidence>
<dbReference type="InterPro" id="IPR021136">
    <property type="entry name" value="Flagellar_hook_control-like_C"/>
</dbReference>
<accession>A0A3N1NZU0</accession>
<dbReference type="InterPro" id="IPR038610">
    <property type="entry name" value="FliK-like_C_sf"/>
</dbReference>
<evidence type="ECO:0000313" key="3">
    <source>
        <dbReference type="EMBL" id="ROQ19950.1"/>
    </source>
</evidence>
<organism evidence="3 4">
    <name type="scientific">Marinimicrobium koreense</name>
    <dbReference type="NCBI Taxonomy" id="306545"/>
    <lineage>
        <taxon>Bacteria</taxon>
        <taxon>Pseudomonadati</taxon>
        <taxon>Pseudomonadota</taxon>
        <taxon>Gammaproteobacteria</taxon>
        <taxon>Cellvibrionales</taxon>
        <taxon>Cellvibrionaceae</taxon>
        <taxon>Marinimicrobium</taxon>
    </lineage>
</organism>
<dbReference type="PANTHER" id="PTHR37533">
    <property type="entry name" value="FLAGELLAR HOOK-LENGTH CONTROL PROTEIN"/>
    <property type="match status" value="1"/>
</dbReference>
<gene>
    <name evidence="3" type="ORF">EDC38_0541</name>
</gene>
<feature type="compositionally biased region" description="Basic and acidic residues" evidence="1">
    <location>
        <begin position="461"/>
        <end position="474"/>
    </location>
</feature>
<proteinExistence type="predicted"/>
<dbReference type="OrthoDB" id="1792985at2"/>
<comment type="caution">
    <text evidence="3">The sequence shown here is derived from an EMBL/GenBank/DDBJ whole genome shotgun (WGS) entry which is preliminary data.</text>
</comment>
<feature type="region of interest" description="Disordered" evidence="1">
    <location>
        <begin position="295"/>
        <end position="329"/>
    </location>
</feature>
<sequence>MPGQSQISNLLSFNSEPSSLRRRSAPEGDGFRQVFDGTTDRARTGSGSSREETAPSRRTEPREAAQREPANAQRGPEDRDVRSDGPTTSRRPEANDAPQKGASQEPTASADDARAAGGTDVSTTLTKDDKALLANLSKEDWAALSEDVTAILEQLKVQLDEGSLSPELEKALRQLLSDLKDGAPLDQVAESLEAIPMTALPELIARFPDANHLRDAIGRNGAAYLSQLSAVATQRQGATPDTGLLPGLVATASADKGGEGLELKGLLELSVAAGKNGKEAFAQTLQAIADISTQSSPKASTSFDGGQSPANALAQLDGANRGQPLSPTERGFTVQTDVRVPVGQGQWGQAVGQKVLWMAAQKLSTAELRLDPPDLGPMQVRVSANQDQISVTFTSPQVAVREALDQNANRLREMFAEQGLDLVDVNVSDQSGQEQAGEEGDGRTAGRGPGSDAGDPEGEVIEQRISDRLVDHYA</sequence>
<name>A0A3N1NZU0_9GAMM</name>
<dbReference type="Gene3D" id="3.30.750.140">
    <property type="match status" value="1"/>
</dbReference>
<reference evidence="3 4" key="1">
    <citation type="submission" date="2018-11" db="EMBL/GenBank/DDBJ databases">
        <title>Genomic Encyclopedia of Type Strains, Phase IV (KMG-IV): sequencing the most valuable type-strain genomes for metagenomic binning, comparative biology and taxonomic classification.</title>
        <authorList>
            <person name="Goeker M."/>
        </authorList>
    </citation>
    <scope>NUCLEOTIDE SEQUENCE [LARGE SCALE GENOMIC DNA]</scope>
    <source>
        <strain evidence="3 4">DSM 16974</strain>
    </source>
</reference>
<evidence type="ECO:0000259" key="2">
    <source>
        <dbReference type="Pfam" id="PF02120"/>
    </source>
</evidence>
<dbReference type="AlphaFoldDB" id="A0A3N1NZU0"/>
<keyword evidence="3" id="KW-0969">Cilium</keyword>
<dbReference type="Pfam" id="PF02120">
    <property type="entry name" value="Flg_hook"/>
    <property type="match status" value="1"/>
</dbReference>
<keyword evidence="3" id="KW-0282">Flagellum</keyword>
<dbReference type="PANTHER" id="PTHR37533:SF2">
    <property type="entry name" value="FLAGELLAR HOOK-LENGTH CONTROL PROTEIN"/>
    <property type="match status" value="1"/>
</dbReference>
<feature type="region of interest" description="Disordered" evidence="1">
    <location>
        <begin position="1"/>
        <end position="127"/>
    </location>
</feature>